<evidence type="ECO:0000313" key="8">
    <source>
        <dbReference type="EMBL" id="KOX94670.1"/>
    </source>
</evidence>
<dbReference type="GO" id="GO:0006527">
    <property type="term" value="P:L-arginine catabolic process"/>
    <property type="evidence" value="ECO:0007669"/>
    <property type="project" value="InterPro"/>
</dbReference>
<dbReference type="EMBL" id="WOWB01000001">
    <property type="protein sequence ID" value="NLV07623.1"/>
    <property type="molecule type" value="Genomic_DNA"/>
</dbReference>
<evidence type="ECO:0000256" key="1">
    <source>
        <dbReference type="ARBA" id="ARBA00001928"/>
    </source>
</evidence>
<dbReference type="SFLD" id="SFLDS00055">
    <property type="entry name" value="Pyruvoyl-Dependent_Histidine/A"/>
    <property type="match status" value="1"/>
</dbReference>
<gene>
    <name evidence="8" type="ORF">AMS69_02090</name>
    <name evidence="9" type="ORF">GOC83_15930</name>
</gene>
<dbReference type="PATRIC" id="fig|1705562.3.peg.1361"/>
<comment type="cofactor">
    <cofactor evidence="1">
        <name>pyruvate</name>
        <dbReference type="ChEBI" id="CHEBI:15361"/>
    </cofactor>
</comment>
<dbReference type="GO" id="GO:0008792">
    <property type="term" value="F:arginine decarboxylase activity"/>
    <property type="evidence" value="ECO:0007669"/>
    <property type="project" value="UniProtKB-EC"/>
</dbReference>
<dbReference type="RefSeq" id="WP_053966440.1">
    <property type="nucleotide sequence ID" value="NZ_JAWJXX010000009.1"/>
</dbReference>
<evidence type="ECO:0000313" key="9">
    <source>
        <dbReference type="EMBL" id="NLV07623.1"/>
    </source>
</evidence>
<accession>A0A0N0BPZ2</accession>
<comment type="similarity">
    <text evidence="2">Belongs to the PdaD family.</text>
</comment>
<organism evidence="8 10">
    <name type="scientific">Haloarcula rubripromontorii</name>
    <dbReference type="NCBI Taxonomy" id="1705562"/>
    <lineage>
        <taxon>Archaea</taxon>
        <taxon>Methanobacteriati</taxon>
        <taxon>Methanobacteriota</taxon>
        <taxon>Stenosarchaea group</taxon>
        <taxon>Halobacteria</taxon>
        <taxon>Halobacteriales</taxon>
        <taxon>Haloarculaceae</taxon>
        <taxon>Haloarcula</taxon>
    </lineage>
</organism>
<dbReference type="EC" id="4.1.1.19" evidence="3"/>
<dbReference type="InterPro" id="IPR016104">
    <property type="entry name" value="Pyr-dep_his/arg-deCO2ase"/>
</dbReference>
<evidence type="ECO:0000256" key="3">
    <source>
        <dbReference type="ARBA" id="ARBA00012426"/>
    </source>
</evidence>
<dbReference type="InterPro" id="IPR002724">
    <property type="entry name" value="Pyruvoyl-dep_arg_deCO2ase"/>
</dbReference>
<reference evidence="8 10" key="1">
    <citation type="submission" date="2015-08" db="EMBL/GenBank/DDBJ databases">
        <title>Genomes of Isolates from Cabo Rojo, PR.</title>
        <authorList>
            <person name="Sanchez-Nieves R.L."/>
            <person name="Montalvo-Rodriguez R."/>
        </authorList>
    </citation>
    <scope>NUCLEOTIDE SEQUENCE [LARGE SCALE GENOMIC DNA]</scope>
    <source>
        <strain evidence="8 10">SL3</strain>
    </source>
</reference>
<dbReference type="STRING" id="1705562.AMS69_02090"/>
<keyword evidence="4" id="KW-0210">Decarboxylase</keyword>
<dbReference type="PANTHER" id="PTHR40438:SF1">
    <property type="entry name" value="PYRUVOYL-DEPENDENT ARGININE DECARBOXYLASE"/>
    <property type="match status" value="1"/>
</dbReference>
<proteinExistence type="inferred from homology"/>
<keyword evidence="6" id="KW-0670">Pyruvate</keyword>
<evidence type="ECO:0000256" key="7">
    <source>
        <dbReference type="ARBA" id="ARBA00049309"/>
    </source>
</evidence>
<evidence type="ECO:0000256" key="2">
    <source>
        <dbReference type="ARBA" id="ARBA00007412"/>
    </source>
</evidence>
<comment type="catalytic activity">
    <reaction evidence="7">
        <text>L-arginine + H(+) = agmatine + CO2</text>
        <dbReference type="Rhea" id="RHEA:17641"/>
        <dbReference type="ChEBI" id="CHEBI:15378"/>
        <dbReference type="ChEBI" id="CHEBI:16526"/>
        <dbReference type="ChEBI" id="CHEBI:32682"/>
        <dbReference type="ChEBI" id="CHEBI:58145"/>
        <dbReference type="EC" id="4.1.1.19"/>
    </reaction>
</comment>
<dbReference type="Pfam" id="PF01862">
    <property type="entry name" value="PvlArgDC"/>
    <property type="match status" value="1"/>
</dbReference>
<dbReference type="EMBL" id="LIUF01000001">
    <property type="protein sequence ID" value="KOX94670.1"/>
    <property type="molecule type" value="Genomic_DNA"/>
</dbReference>
<dbReference type="OrthoDB" id="30748at2157"/>
<sequence>MSTIRVVWGTATGPTALAAYDAALAEAGVHNYNLISLSSVIPAEPTIEVTGSAPDLGPPGEALEVVQSSATVAPGERGAAGIGWARSEDGPGIFYEVDGTSEDAVRTEIREGLAAGRDLRDWEFVEENVYVESASDDAEYASAVVLATYGESHPVM</sequence>
<dbReference type="InterPro" id="IPR016105">
    <property type="entry name" value="Pyr-dep_his/arg-deCO2ase_sand"/>
</dbReference>
<evidence type="ECO:0000256" key="4">
    <source>
        <dbReference type="ARBA" id="ARBA00022793"/>
    </source>
</evidence>
<evidence type="ECO:0000256" key="5">
    <source>
        <dbReference type="ARBA" id="ARBA00023239"/>
    </source>
</evidence>
<dbReference type="Proteomes" id="UP000037729">
    <property type="component" value="Unassembled WGS sequence"/>
</dbReference>
<reference evidence="9" key="2">
    <citation type="submission" date="2019-12" db="EMBL/GenBank/DDBJ databases">
        <title>The whole-genome sequencing of Haloarcula japonica strain pws8.</title>
        <authorList>
            <person name="Verma D.K."/>
            <person name="Gopal K."/>
            <person name="Prasad E.S."/>
        </authorList>
    </citation>
    <scope>NUCLEOTIDE SEQUENCE</scope>
    <source>
        <strain evidence="9">Pws8</strain>
    </source>
</reference>
<evidence type="ECO:0000256" key="6">
    <source>
        <dbReference type="ARBA" id="ARBA00023317"/>
    </source>
</evidence>
<dbReference type="SUPFAM" id="SSF56271">
    <property type="entry name" value="Pyruvoyl-dependent histidine and arginine decarboxylases"/>
    <property type="match status" value="1"/>
</dbReference>
<comment type="caution">
    <text evidence="8">The sequence shown here is derived from an EMBL/GenBank/DDBJ whole genome shotgun (WGS) entry which is preliminary data.</text>
</comment>
<keyword evidence="10" id="KW-1185">Reference proteome</keyword>
<name>A0A0N0BPZ2_9EURY</name>
<evidence type="ECO:0000313" key="10">
    <source>
        <dbReference type="Proteomes" id="UP000037729"/>
    </source>
</evidence>
<keyword evidence="5" id="KW-0456">Lyase</keyword>
<dbReference type="Proteomes" id="UP000610611">
    <property type="component" value="Unassembled WGS sequence"/>
</dbReference>
<protein>
    <recommendedName>
        <fullName evidence="3">arginine decarboxylase</fullName>
        <ecNumber evidence="3">4.1.1.19</ecNumber>
    </recommendedName>
</protein>
<dbReference type="AlphaFoldDB" id="A0A0N0BPZ2"/>
<dbReference type="Gene3D" id="3.50.20.10">
    <property type="entry name" value="Pyruvoyl-Dependent Histidine Decarboxylase, subunit B"/>
    <property type="match status" value="1"/>
</dbReference>
<dbReference type="SFLD" id="SFLDG01170">
    <property type="entry name" value="Pyruvoyl-dependent_arginine_de"/>
    <property type="match status" value="1"/>
</dbReference>
<dbReference type="PANTHER" id="PTHR40438">
    <property type="entry name" value="PYRUVOYL-DEPENDENT ARGININE DECARBOXYLASE"/>
    <property type="match status" value="1"/>
</dbReference>